<evidence type="ECO:0000313" key="1">
    <source>
        <dbReference type="EMBL" id="DAD74508.1"/>
    </source>
</evidence>
<dbReference type="EMBL" id="BK014761">
    <property type="protein sequence ID" value="DAD74508.1"/>
    <property type="molecule type" value="Genomic_DNA"/>
</dbReference>
<name>A0A8S5LX14_9CAUD</name>
<proteinExistence type="predicted"/>
<reference evidence="1" key="1">
    <citation type="journal article" date="2021" name="Proc. Natl. Acad. Sci. U.S.A.">
        <title>A Catalog of Tens of Thousands of Viruses from Human Metagenomes Reveals Hidden Associations with Chronic Diseases.</title>
        <authorList>
            <person name="Tisza M.J."/>
            <person name="Buck C.B."/>
        </authorList>
    </citation>
    <scope>NUCLEOTIDE SEQUENCE</scope>
    <source>
        <strain evidence="1">CtPL34</strain>
    </source>
</reference>
<protein>
    <submittedName>
        <fullName evidence="1">Uncharacterized protein</fullName>
    </submittedName>
</protein>
<accession>A0A8S5LX14</accession>
<organism evidence="1">
    <name type="scientific">Siphoviridae sp. ctPL34</name>
    <dbReference type="NCBI Taxonomy" id="2826322"/>
    <lineage>
        <taxon>Viruses</taxon>
        <taxon>Duplodnaviria</taxon>
        <taxon>Heunggongvirae</taxon>
        <taxon>Uroviricota</taxon>
        <taxon>Caudoviricetes</taxon>
    </lineage>
</organism>
<sequence length="85" mass="10527">MSSQQPSPPWRYWRSLGRRGRWHFKRWRSYIICHRGYGIMRLSRMREALIGINPDRTDWVKTVNALPDSRIVYLYHSYRERNFIK</sequence>